<dbReference type="InterPro" id="IPR051122">
    <property type="entry name" value="SDR_DHRS6-like"/>
</dbReference>
<keyword evidence="4" id="KW-1185">Reference proteome</keyword>
<keyword evidence="2" id="KW-0560">Oxidoreductase</keyword>
<dbReference type="AlphaFoldDB" id="A0A225MRD7"/>
<sequence>MRFINKIVAITGACGGIGSALVRKFRDEGASIVMIDRDRHALDGLVENTARDRIVVCDQTEDVQILRACEEIGVVDVLVSNAGVVLRKPLFEHTLDEIDSIFAINTTGSIKLTVGVARRMSTSQGGRGGVVINVSTQHAFGGAGGRAIYAASKAAIAQFTKAAAVEWIAEGIRVCGIAPGPVASPMTAQARQSSEYCAQVIARMPVARFLEIDEIVDPIVALATPEMSAIVGTTLLADGGGTLS</sequence>
<gene>
    <name evidence="3" type="ORF">CEY11_06445</name>
</gene>
<dbReference type="PRINTS" id="PR00080">
    <property type="entry name" value="SDRFAMILY"/>
</dbReference>
<dbReference type="Proteomes" id="UP000214603">
    <property type="component" value="Unassembled WGS sequence"/>
</dbReference>
<dbReference type="RefSeq" id="WP_088602517.1">
    <property type="nucleotide sequence ID" value="NZ_NJIH01000003.1"/>
</dbReference>
<evidence type="ECO:0000313" key="4">
    <source>
        <dbReference type="Proteomes" id="UP000214603"/>
    </source>
</evidence>
<proteinExistence type="inferred from homology"/>
<organism evidence="3 4">
    <name type="scientific">Candidimonas nitroreducens</name>
    <dbReference type="NCBI Taxonomy" id="683354"/>
    <lineage>
        <taxon>Bacteria</taxon>
        <taxon>Pseudomonadati</taxon>
        <taxon>Pseudomonadota</taxon>
        <taxon>Betaproteobacteria</taxon>
        <taxon>Burkholderiales</taxon>
        <taxon>Alcaligenaceae</taxon>
        <taxon>Candidimonas</taxon>
    </lineage>
</organism>
<dbReference type="InterPro" id="IPR002347">
    <property type="entry name" value="SDR_fam"/>
</dbReference>
<evidence type="ECO:0000256" key="1">
    <source>
        <dbReference type="ARBA" id="ARBA00006484"/>
    </source>
</evidence>
<reference evidence="4" key="1">
    <citation type="submission" date="2017-06" db="EMBL/GenBank/DDBJ databases">
        <title>Herbaspirillum phytohormonus sp. nov., isolated from the root nodule of Robinia pseudoacacia in lead-zinc mine.</title>
        <authorList>
            <person name="Fan M."/>
            <person name="Lin Y."/>
        </authorList>
    </citation>
    <scope>NUCLEOTIDE SEQUENCE [LARGE SCALE GENOMIC DNA]</scope>
    <source>
        <strain evidence="4">SC-089</strain>
    </source>
</reference>
<dbReference type="PANTHER" id="PTHR43477">
    <property type="entry name" value="DIHYDROANTICAPSIN 7-DEHYDROGENASE"/>
    <property type="match status" value="1"/>
</dbReference>
<dbReference type="Gene3D" id="3.40.50.720">
    <property type="entry name" value="NAD(P)-binding Rossmann-like Domain"/>
    <property type="match status" value="1"/>
</dbReference>
<evidence type="ECO:0008006" key="5">
    <source>
        <dbReference type="Google" id="ProtNLM"/>
    </source>
</evidence>
<name>A0A225MRD7_9BURK</name>
<evidence type="ECO:0000256" key="2">
    <source>
        <dbReference type="ARBA" id="ARBA00023002"/>
    </source>
</evidence>
<dbReference type="OrthoDB" id="9803333at2"/>
<dbReference type="PRINTS" id="PR00081">
    <property type="entry name" value="GDHRDH"/>
</dbReference>
<dbReference type="GO" id="GO:0016491">
    <property type="term" value="F:oxidoreductase activity"/>
    <property type="evidence" value="ECO:0007669"/>
    <property type="project" value="UniProtKB-KW"/>
</dbReference>
<comment type="caution">
    <text evidence="3">The sequence shown here is derived from an EMBL/GenBank/DDBJ whole genome shotgun (WGS) entry which is preliminary data.</text>
</comment>
<protein>
    <recommendedName>
        <fullName evidence="5">Short-chain dehydrogenase</fullName>
    </recommendedName>
</protein>
<evidence type="ECO:0000313" key="3">
    <source>
        <dbReference type="EMBL" id="OWT63937.1"/>
    </source>
</evidence>
<comment type="similarity">
    <text evidence="1">Belongs to the short-chain dehydrogenases/reductases (SDR) family.</text>
</comment>
<dbReference type="InterPro" id="IPR036291">
    <property type="entry name" value="NAD(P)-bd_dom_sf"/>
</dbReference>
<dbReference type="SUPFAM" id="SSF51735">
    <property type="entry name" value="NAD(P)-binding Rossmann-fold domains"/>
    <property type="match status" value="1"/>
</dbReference>
<dbReference type="CDD" id="cd05233">
    <property type="entry name" value="SDR_c"/>
    <property type="match status" value="1"/>
</dbReference>
<dbReference type="EMBL" id="NJIH01000003">
    <property type="protein sequence ID" value="OWT63937.1"/>
    <property type="molecule type" value="Genomic_DNA"/>
</dbReference>
<dbReference type="Pfam" id="PF13561">
    <property type="entry name" value="adh_short_C2"/>
    <property type="match status" value="1"/>
</dbReference>
<dbReference type="PANTHER" id="PTHR43477:SF1">
    <property type="entry name" value="DIHYDROANTICAPSIN 7-DEHYDROGENASE"/>
    <property type="match status" value="1"/>
</dbReference>
<accession>A0A225MRD7</accession>